<feature type="region of interest" description="Disordered" evidence="2">
    <location>
        <begin position="155"/>
        <end position="465"/>
    </location>
</feature>
<organism evidence="3 4">
    <name type="scientific">Candolleomyces aberdarensis</name>
    <dbReference type="NCBI Taxonomy" id="2316362"/>
    <lineage>
        <taxon>Eukaryota</taxon>
        <taxon>Fungi</taxon>
        <taxon>Dikarya</taxon>
        <taxon>Basidiomycota</taxon>
        <taxon>Agaricomycotina</taxon>
        <taxon>Agaricomycetes</taxon>
        <taxon>Agaricomycetidae</taxon>
        <taxon>Agaricales</taxon>
        <taxon>Agaricineae</taxon>
        <taxon>Psathyrellaceae</taxon>
        <taxon>Candolleomyces</taxon>
    </lineage>
</organism>
<feature type="compositionally biased region" description="Low complexity" evidence="2">
    <location>
        <begin position="362"/>
        <end position="376"/>
    </location>
</feature>
<evidence type="ECO:0000313" key="3">
    <source>
        <dbReference type="EMBL" id="RXW19513.1"/>
    </source>
</evidence>
<evidence type="ECO:0000256" key="1">
    <source>
        <dbReference type="SAM" id="Coils"/>
    </source>
</evidence>
<dbReference type="Proteomes" id="UP000290288">
    <property type="component" value="Unassembled WGS sequence"/>
</dbReference>
<feature type="compositionally biased region" description="Low complexity" evidence="2">
    <location>
        <begin position="290"/>
        <end position="343"/>
    </location>
</feature>
<feature type="compositionally biased region" description="Polar residues" evidence="2">
    <location>
        <begin position="188"/>
        <end position="199"/>
    </location>
</feature>
<dbReference type="Gene3D" id="3.40.50.1240">
    <property type="entry name" value="Phosphoglycerate mutase-like"/>
    <property type="match status" value="1"/>
</dbReference>
<comment type="caution">
    <text evidence="3">The sequence shown here is derived from an EMBL/GenBank/DDBJ whole genome shotgun (WGS) entry which is preliminary data.</text>
</comment>
<accession>A0A4Q2DI21</accession>
<dbReference type="SUPFAM" id="SSF53254">
    <property type="entry name" value="Phosphoglycerate mutase-like"/>
    <property type="match status" value="1"/>
</dbReference>
<keyword evidence="1" id="KW-0175">Coiled coil</keyword>
<dbReference type="InterPro" id="IPR013078">
    <property type="entry name" value="His_Pase_superF_clade-1"/>
</dbReference>
<evidence type="ECO:0000313" key="4">
    <source>
        <dbReference type="Proteomes" id="UP000290288"/>
    </source>
</evidence>
<keyword evidence="4" id="KW-1185">Reference proteome</keyword>
<dbReference type="AlphaFoldDB" id="A0A4Q2DI21"/>
<sequence>MAKPMPRLFVFRHGWCSNCSSEVIPITLLSRRDGMVVEWNLFAKTEEPPHIVTEDVREWDYGDYEGLKTSEIHKNKPTWDIWKDGCPGGESVTEMEARVDSVIAKVQKLHKEYVEGKSEARDILIVAHGHFNRVLICRWLTFPLVLGTRFNVEPGSLSASQSVQDSDDLVSPVESPHGELDPAASLDAITSEQSEPADQNAEEAQSESGRLSLSDLQGDENTVPQGAAEPATAEDKPVRKVSATPSKKGPMPVNTNTAKANGGPPTPLVKKIINSGTFGAGNVKPPPPVKAAVSGSAVPTKPAAAASALRRSTTSAPTATSKPAMASKPPATSATATATRRASLVPAKPATSKGPLSSSVNAKPSAAADPAKARASVVSPTGSVVSAKSATSARPRASISEAVKKPAAPAKPTIATSRTATAAKAAPARTAITKPTTTARTAGKQSTPPSGSISSIKESKEDNKALEDLQGQLKEVEESLKAKTESVSALEVELEKLQGSFQTALDDVQSKTTLVTELEAAKATLESQLSEAQASLSGLQGGRDEEVNLLQSVKDQLEAAKTASQASASEVAALLAQIAELEATVAANERILEALQAEHSAVLGDASKASDVEREALFKTKADFEAISKEAEALKAAHAESLRAARATIEELETKVAELESLQSQVDELKAEKEENANKISELEVEVLEVKEQLEELEDTRDKLKATIAGLEADVAKSAQALEELKKSSDEKEADANARAEALKAEHAQELNEASERAAALQDTLRSLQEQLSAALAAQEQAAKDAAAAQASYEEETQKLEAAHAAKEEELNARIAAIQESLDNQEAIYNSKVQAVKDEHEVLRKEEFDRAKSEAGAAHAQELQALRAESGATIAQIQASNKTTMESLSGDHTAELESTVKDYTKQIGNLNLELKATKDDLAKSKAALDELRKELESVKGQRDAARASAAAGPTVSPQHVEEVARLTKELSVAKDDLSAVTDMLNLTKSSLTEMSEQHQKDSEEAARSRAEEALKATAAHDEEIKTLASQKSDLLIKLSDLEGELATVKAALSAAQTASPKANGSTAQPPASAGISKEEFAKLHEAHTHKIYDLQADHEKSLKALKEELDKSQEKAEQLGREVERKNMEIKYLEQDQEENQGEITRLTEIVSRLGGESDAA</sequence>
<dbReference type="PANTHER" id="PTHR18937">
    <property type="entry name" value="STRUCTURAL MAINTENANCE OF CHROMOSOMES SMC FAMILY MEMBER"/>
    <property type="match status" value="1"/>
</dbReference>
<gene>
    <name evidence="3" type="ORF">EST38_g6336</name>
</gene>
<dbReference type="Gene3D" id="1.10.287.1490">
    <property type="match status" value="1"/>
</dbReference>
<dbReference type="Pfam" id="PF00300">
    <property type="entry name" value="His_Phos_1"/>
    <property type="match status" value="1"/>
</dbReference>
<feature type="region of interest" description="Disordered" evidence="2">
    <location>
        <begin position="1055"/>
        <end position="1074"/>
    </location>
</feature>
<reference evidence="3 4" key="1">
    <citation type="submission" date="2019-01" db="EMBL/GenBank/DDBJ databases">
        <title>Draft genome sequence of Psathyrella aberdarensis IHI B618.</title>
        <authorList>
            <person name="Buettner E."/>
            <person name="Kellner H."/>
        </authorList>
    </citation>
    <scope>NUCLEOTIDE SEQUENCE [LARGE SCALE GENOMIC DNA]</scope>
    <source>
        <strain evidence="3 4">IHI B618</strain>
    </source>
</reference>
<feature type="region of interest" description="Disordered" evidence="2">
    <location>
        <begin position="938"/>
        <end position="959"/>
    </location>
</feature>
<dbReference type="InterPro" id="IPR029033">
    <property type="entry name" value="His_PPase_superfam"/>
</dbReference>
<name>A0A4Q2DI21_9AGAR</name>
<dbReference type="STRING" id="2316362.A0A4Q2DI21"/>
<feature type="compositionally biased region" description="Polar residues" evidence="2">
    <location>
        <begin position="206"/>
        <end position="224"/>
    </location>
</feature>
<evidence type="ECO:0000256" key="2">
    <source>
        <dbReference type="SAM" id="MobiDB-lite"/>
    </source>
</evidence>
<feature type="compositionally biased region" description="Low complexity" evidence="2">
    <location>
        <begin position="405"/>
        <end position="456"/>
    </location>
</feature>
<dbReference type="OrthoDB" id="2289094at2759"/>
<feature type="compositionally biased region" description="Polar residues" evidence="2">
    <location>
        <begin position="378"/>
        <end position="392"/>
    </location>
</feature>
<protein>
    <submittedName>
        <fullName evidence="3">Uncharacterized protein</fullName>
    </submittedName>
</protein>
<dbReference type="EMBL" id="SDEE01000197">
    <property type="protein sequence ID" value="RXW19513.1"/>
    <property type="molecule type" value="Genomic_DNA"/>
</dbReference>
<proteinExistence type="predicted"/>
<feature type="compositionally biased region" description="Polar residues" evidence="2">
    <location>
        <begin position="1055"/>
        <end position="1069"/>
    </location>
</feature>
<feature type="coiled-coil region" evidence="1">
    <location>
        <begin position="1095"/>
        <end position="1136"/>
    </location>
</feature>
<dbReference type="PANTHER" id="PTHR18937:SF171">
    <property type="entry name" value="SPORULATION PROTEIN SPO15"/>
    <property type="match status" value="1"/>
</dbReference>
<feature type="coiled-coil region" evidence="1">
    <location>
        <begin position="635"/>
        <end position="828"/>
    </location>
</feature>